<dbReference type="EMBL" id="KZ613466">
    <property type="protein sequence ID" value="PMD27157.1"/>
    <property type="molecule type" value="Genomic_DNA"/>
</dbReference>
<name>A0A2J6QLJ7_9HELO</name>
<accession>A0A2J6QLJ7</accession>
<proteinExistence type="predicted"/>
<evidence type="ECO:0000313" key="1">
    <source>
        <dbReference type="EMBL" id="PMD27157.1"/>
    </source>
</evidence>
<dbReference type="AlphaFoldDB" id="A0A2J6QLJ7"/>
<reference evidence="1 2" key="1">
    <citation type="submission" date="2016-05" db="EMBL/GenBank/DDBJ databases">
        <title>A degradative enzymes factory behind the ericoid mycorrhizal symbiosis.</title>
        <authorList>
            <consortium name="DOE Joint Genome Institute"/>
            <person name="Martino E."/>
            <person name="Morin E."/>
            <person name="Grelet G."/>
            <person name="Kuo A."/>
            <person name="Kohler A."/>
            <person name="Daghino S."/>
            <person name="Barry K."/>
            <person name="Choi C."/>
            <person name="Cichocki N."/>
            <person name="Clum A."/>
            <person name="Copeland A."/>
            <person name="Hainaut M."/>
            <person name="Haridas S."/>
            <person name="Labutti K."/>
            <person name="Lindquist E."/>
            <person name="Lipzen A."/>
            <person name="Khouja H.-R."/>
            <person name="Murat C."/>
            <person name="Ohm R."/>
            <person name="Olson A."/>
            <person name="Spatafora J."/>
            <person name="Veneault-Fourrey C."/>
            <person name="Henrissat B."/>
            <person name="Grigoriev I."/>
            <person name="Martin F."/>
            <person name="Perotto S."/>
        </authorList>
    </citation>
    <scope>NUCLEOTIDE SEQUENCE [LARGE SCALE GENOMIC DNA]</scope>
    <source>
        <strain evidence="1 2">UAMH 7357</strain>
    </source>
</reference>
<organism evidence="1 2">
    <name type="scientific">Hyaloscypha hepaticicola</name>
    <dbReference type="NCBI Taxonomy" id="2082293"/>
    <lineage>
        <taxon>Eukaryota</taxon>
        <taxon>Fungi</taxon>
        <taxon>Dikarya</taxon>
        <taxon>Ascomycota</taxon>
        <taxon>Pezizomycotina</taxon>
        <taxon>Leotiomycetes</taxon>
        <taxon>Helotiales</taxon>
        <taxon>Hyaloscyphaceae</taxon>
        <taxon>Hyaloscypha</taxon>
    </lineage>
</organism>
<protein>
    <submittedName>
        <fullName evidence="1">Uncharacterized protein</fullName>
    </submittedName>
</protein>
<keyword evidence="2" id="KW-1185">Reference proteome</keyword>
<gene>
    <name evidence="1" type="ORF">NA56DRAFT_226168</name>
</gene>
<sequence length="127" mass="14308">MKPVATAQVPVIRRLAAVEQYRAGWLLKPLESSLAILFQLLAGCCLPMRSLLSLCISISCWGFLCAARYGGFVFESWKPCVASNAKPLDKSWPNRILICFHKCNSRMKWREVMARELVGVDLIKDCC</sequence>
<dbReference type="Proteomes" id="UP000235672">
    <property type="component" value="Unassembled WGS sequence"/>
</dbReference>
<evidence type="ECO:0000313" key="2">
    <source>
        <dbReference type="Proteomes" id="UP000235672"/>
    </source>
</evidence>